<dbReference type="CDD" id="cd23123">
    <property type="entry name" value="RING-H2_RHA2B"/>
    <property type="match status" value="1"/>
</dbReference>
<keyword evidence="2 4" id="KW-0863">Zinc-finger</keyword>
<reference evidence="6" key="1">
    <citation type="submission" date="2023-07" db="EMBL/GenBank/DDBJ databases">
        <title>draft genome sequence of fig (Ficus carica).</title>
        <authorList>
            <person name="Takahashi T."/>
            <person name="Nishimura K."/>
        </authorList>
    </citation>
    <scope>NUCLEOTIDE SEQUENCE</scope>
</reference>
<dbReference type="SUPFAM" id="SSF57850">
    <property type="entry name" value="RING/U-box"/>
    <property type="match status" value="1"/>
</dbReference>
<gene>
    <name evidence="6" type="ORF">TIFTF001_007892</name>
</gene>
<evidence type="ECO:0000313" key="7">
    <source>
        <dbReference type="Proteomes" id="UP001187192"/>
    </source>
</evidence>
<dbReference type="GO" id="GO:0061630">
    <property type="term" value="F:ubiquitin protein ligase activity"/>
    <property type="evidence" value="ECO:0007669"/>
    <property type="project" value="TreeGrafter"/>
</dbReference>
<dbReference type="Gene3D" id="3.30.40.10">
    <property type="entry name" value="Zinc/RING finger domain, C3HC4 (zinc finger)"/>
    <property type="match status" value="1"/>
</dbReference>
<feature type="domain" description="RING-type" evidence="5">
    <location>
        <begin position="97"/>
        <end position="139"/>
    </location>
</feature>
<dbReference type="AlphaFoldDB" id="A0AA88AE49"/>
<dbReference type="SMART" id="SM00184">
    <property type="entry name" value="RING"/>
    <property type="match status" value="1"/>
</dbReference>
<accession>A0AA88AE49</accession>
<dbReference type="PROSITE" id="PS50089">
    <property type="entry name" value="ZF_RING_2"/>
    <property type="match status" value="1"/>
</dbReference>
<keyword evidence="3" id="KW-0862">Zinc</keyword>
<keyword evidence="7" id="KW-1185">Reference proteome</keyword>
<dbReference type="EMBL" id="BTGU01000008">
    <property type="protein sequence ID" value="GMN38661.1"/>
    <property type="molecule type" value="Genomic_DNA"/>
</dbReference>
<dbReference type="PANTHER" id="PTHR45969:SF5">
    <property type="entry name" value="E3 UBIQUITIN-PROTEIN LIGASE RHA2A"/>
    <property type="match status" value="1"/>
</dbReference>
<evidence type="ECO:0000256" key="4">
    <source>
        <dbReference type="PROSITE-ProRule" id="PRU00175"/>
    </source>
</evidence>
<organism evidence="6 7">
    <name type="scientific">Ficus carica</name>
    <name type="common">Common fig</name>
    <dbReference type="NCBI Taxonomy" id="3494"/>
    <lineage>
        <taxon>Eukaryota</taxon>
        <taxon>Viridiplantae</taxon>
        <taxon>Streptophyta</taxon>
        <taxon>Embryophyta</taxon>
        <taxon>Tracheophyta</taxon>
        <taxon>Spermatophyta</taxon>
        <taxon>Magnoliopsida</taxon>
        <taxon>eudicotyledons</taxon>
        <taxon>Gunneridae</taxon>
        <taxon>Pentapetalae</taxon>
        <taxon>rosids</taxon>
        <taxon>fabids</taxon>
        <taxon>Rosales</taxon>
        <taxon>Moraceae</taxon>
        <taxon>Ficeae</taxon>
        <taxon>Ficus</taxon>
    </lineage>
</organism>
<dbReference type="Proteomes" id="UP001187192">
    <property type="component" value="Unassembled WGS sequence"/>
</dbReference>
<name>A0AA88AE49_FICCA</name>
<keyword evidence="1" id="KW-0479">Metal-binding</keyword>
<dbReference type="PANTHER" id="PTHR45969">
    <property type="entry name" value="RING ZINC FINGER PROTEIN-RELATED"/>
    <property type="match status" value="1"/>
</dbReference>
<evidence type="ECO:0000313" key="6">
    <source>
        <dbReference type="EMBL" id="GMN38661.1"/>
    </source>
</evidence>
<dbReference type="GO" id="GO:0016567">
    <property type="term" value="P:protein ubiquitination"/>
    <property type="evidence" value="ECO:0007669"/>
    <property type="project" value="TreeGrafter"/>
</dbReference>
<sequence length="171" mass="18088">MGLQSQLNDVSSESIPILLVALIANCVSYVRSVLLGLLPHRFGPEPVVVVDDGLLGPVGSGLAGLIVLADQLNRNRAFSYPYSSSSSSDGGVGSSDCVVCMSTLSPGDQVRRLSCHHVFHKDCFDGWLGHLNFNCPLCRSPLVSSAAAADQSVALTRRGVGSDLVSWFSLR</sequence>
<dbReference type="Pfam" id="PF13639">
    <property type="entry name" value="zf-RING_2"/>
    <property type="match status" value="1"/>
</dbReference>
<proteinExistence type="predicted"/>
<dbReference type="GO" id="GO:0008270">
    <property type="term" value="F:zinc ion binding"/>
    <property type="evidence" value="ECO:0007669"/>
    <property type="project" value="UniProtKB-KW"/>
</dbReference>
<comment type="caution">
    <text evidence="6">The sequence shown here is derived from an EMBL/GenBank/DDBJ whole genome shotgun (WGS) entry which is preliminary data.</text>
</comment>
<evidence type="ECO:0000256" key="1">
    <source>
        <dbReference type="ARBA" id="ARBA00022723"/>
    </source>
</evidence>
<protein>
    <recommendedName>
        <fullName evidence="5">RING-type domain-containing protein</fullName>
    </recommendedName>
</protein>
<evidence type="ECO:0000256" key="2">
    <source>
        <dbReference type="ARBA" id="ARBA00022771"/>
    </source>
</evidence>
<evidence type="ECO:0000259" key="5">
    <source>
        <dbReference type="PROSITE" id="PS50089"/>
    </source>
</evidence>
<dbReference type="InterPro" id="IPR013083">
    <property type="entry name" value="Znf_RING/FYVE/PHD"/>
</dbReference>
<evidence type="ECO:0000256" key="3">
    <source>
        <dbReference type="ARBA" id="ARBA00022833"/>
    </source>
</evidence>
<dbReference type="InterPro" id="IPR001841">
    <property type="entry name" value="Znf_RING"/>
</dbReference>